<dbReference type="Proteomes" id="UP000760668">
    <property type="component" value="Unassembled WGS sequence"/>
</dbReference>
<evidence type="ECO:0000313" key="3">
    <source>
        <dbReference type="Proteomes" id="UP000760668"/>
    </source>
</evidence>
<dbReference type="EMBL" id="DYUC01000060">
    <property type="protein sequence ID" value="HJG86626.1"/>
    <property type="molecule type" value="Genomic_DNA"/>
</dbReference>
<dbReference type="GO" id="GO:0006950">
    <property type="term" value="P:response to stress"/>
    <property type="evidence" value="ECO:0007669"/>
    <property type="project" value="UniProtKB-ARBA"/>
</dbReference>
<organism evidence="2 3">
    <name type="scientific">Pseudoflavonifractor capillosus</name>
    <dbReference type="NCBI Taxonomy" id="106588"/>
    <lineage>
        <taxon>Bacteria</taxon>
        <taxon>Bacillati</taxon>
        <taxon>Bacillota</taxon>
        <taxon>Clostridia</taxon>
        <taxon>Eubacteriales</taxon>
        <taxon>Oscillospiraceae</taxon>
        <taxon>Pseudoflavonifractor</taxon>
    </lineage>
</organism>
<feature type="domain" description="SprT-like" evidence="1">
    <location>
        <begin position="8"/>
        <end position="162"/>
    </location>
</feature>
<dbReference type="Pfam" id="PF10263">
    <property type="entry name" value="SprT-like"/>
    <property type="match status" value="1"/>
</dbReference>
<protein>
    <submittedName>
        <fullName evidence="2">SprT domain-containing protein</fullName>
    </submittedName>
</protein>
<proteinExistence type="predicted"/>
<evidence type="ECO:0000259" key="1">
    <source>
        <dbReference type="SMART" id="SM00731"/>
    </source>
</evidence>
<accession>A0A921MM40</accession>
<dbReference type="AlphaFoldDB" id="A0A921MM40"/>
<dbReference type="InterPro" id="IPR006640">
    <property type="entry name" value="SprT-like_domain"/>
</dbReference>
<sequence>MEEKEVDALLARVVKEAREALVPVPLDRIDPHVRLNTRAVARLGCCRPTAEGYIIEISARLLPAGEAAVREVLAHEVIHTCRGCGNHGPRWQTYAGRMNRRWGYHISRTGTWEALGLPEQKEARYVLVCTRCGTEFVRARASSLVRHPERYRCRCGGRLELKQGPGDK</sequence>
<comment type="caution">
    <text evidence="2">The sequence shown here is derived from an EMBL/GenBank/DDBJ whole genome shotgun (WGS) entry which is preliminary data.</text>
</comment>
<dbReference type="RefSeq" id="WP_295369831.1">
    <property type="nucleotide sequence ID" value="NZ_DYUC01000060.1"/>
</dbReference>
<reference evidence="2" key="2">
    <citation type="submission" date="2021-09" db="EMBL/GenBank/DDBJ databases">
        <authorList>
            <person name="Gilroy R."/>
        </authorList>
    </citation>
    <scope>NUCLEOTIDE SEQUENCE</scope>
    <source>
        <strain evidence="2">CHK179-5677</strain>
    </source>
</reference>
<name>A0A921MM40_9FIRM</name>
<dbReference type="SMART" id="SM00731">
    <property type="entry name" value="SprT"/>
    <property type="match status" value="1"/>
</dbReference>
<reference evidence="2" key="1">
    <citation type="journal article" date="2021" name="PeerJ">
        <title>Extensive microbial diversity within the chicken gut microbiome revealed by metagenomics and culture.</title>
        <authorList>
            <person name="Gilroy R."/>
            <person name="Ravi A."/>
            <person name="Getino M."/>
            <person name="Pursley I."/>
            <person name="Horton D.L."/>
            <person name="Alikhan N.F."/>
            <person name="Baker D."/>
            <person name="Gharbi K."/>
            <person name="Hall N."/>
            <person name="Watson M."/>
            <person name="Adriaenssens E.M."/>
            <person name="Foster-Nyarko E."/>
            <person name="Jarju S."/>
            <person name="Secka A."/>
            <person name="Antonio M."/>
            <person name="Oren A."/>
            <person name="Chaudhuri R.R."/>
            <person name="La Ragione R."/>
            <person name="Hildebrand F."/>
            <person name="Pallen M.J."/>
        </authorList>
    </citation>
    <scope>NUCLEOTIDE SEQUENCE</scope>
    <source>
        <strain evidence="2">CHK179-5677</strain>
    </source>
</reference>
<gene>
    <name evidence="2" type="ORF">K8V01_06360</name>
</gene>
<evidence type="ECO:0000313" key="2">
    <source>
        <dbReference type="EMBL" id="HJG86626.1"/>
    </source>
</evidence>